<proteinExistence type="predicted"/>
<sequence length="109" mass="11938">MKFRPTAIGYVRSDISGVRQAWDETEVRSAAALRGFDFAKMIVIDGRTGRPLLAGLKATIARIEVEAVFVPSTKHFEGGTVPCDLRQTVDVITVSPENTYTRTGSDGHR</sequence>
<keyword evidence="2" id="KW-1185">Reference proteome</keyword>
<dbReference type="AlphaFoldDB" id="A0A849BVN4"/>
<accession>A0A849BVN4</accession>
<dbReference type="RefSeq" id="WP_067528952.1">
    <property type="nucleotide sequence ID" value="NZ_JABELX010000003.1"/>
</dbReference>
<name>A0A849BVN4_9NOCA</name>
<reference evidence="1 2" key="1">
    <citation type="submission" date="2020-05" db="EMBL/GenBank/DDBJ databases">
        <title>MicrobeNet Type strains.</title>
        <authorList>
            <person name="Nicholson A.C."/>
        </authorList>
    </citation>
    <scope>NUCLEOTIDE SEQUENCE [LARGE SCALE GENOMIC DNA]</scope>
    <source>
        <strain evidence="1 2">JCM 3224</strain>
    </source>
</reference>
<gene>
    <name evidence="1" type="ORF">HLB23_10380</name>
</gene>
<evidence type="ECO:0000313" key="2">
    <source>
        <dbReference type="Proteomes" id="UP000586827"/>
    </source>
</evidence>
<dbReference type="EMBL" id="JABELX010000003">
    <property type="protein sequence ID" value="NNH70264.1"/>
    <property type="molecule type" value="Genomic_DNA"/>
</dbReference>
<protein>
    <submittedName>
        <fullName evidence="1">Uncharacterized protein</fullName>
    </submittedName>
</protein>
<evidence type="ECO:0000313" key="1">
    <source>
        <dbReference type="EMBL" id="NNH70264.1"/>
    </source>
</evidence>
<organism evidence="1 2">
    <name type="scientific">Nocardia uniformis</name>
    <dbReference type="NCBI Taxonomy" id="53432"/>
    <lineage>
        <taxon>Bacteria</taxon>
        <taxon>Bacillati</taxon>
        <taxon>Actinomycetota</taxon>
        <taxon>Actinomycetes</taxon>
        <taxon>Mycobacteriales</taxon>
        <taxon>Nocardiaceae</taxon>
        <taxon>Nocardia</taxon>
    </lineage>
</organism>
<comment type="caution">
    <text evidence="1">The sequence shown here is derived from an EMBL/GenBank/DDBJ whole genome shotgun (WGS) entry which is preliminary data.</text>
</comment>
<dbReference type="Proteomes" id="UP000586827">
    <property type="component" value="Unassembled WGS sequence"/>
</dbReference>